<dbReference type="Pfam" id="PF02626">
    <property type="entry name" value="CT_A_B"/>
    <property type="match status" value="1"/>
</dbReference>
<dbReference type="InterPro" id="IPR052708">
    <property type="entry name" value="PxpC"/>
</dbReference>
<dbReference type="SMART" id="SM00797">
    <property type="entry name" value="AHS2"/>
    <property type="match status" value="1"/>
</dbReference>
<reference evidence="6" key="1">
    <citation type="submission" date="2016-10" db="EMBL/GenBank/DDBJ databases">
        <authorList>
            <person name="Varghese N."/>
            <person name="Submissions S."/>
        </authorList>
    </citation>
    <scope>NUCLEOTIDE SEQUENCE [LARGE SCALE GENOMIC DNA]</scope>
    <source>
        <strain evidence="6">CGMCC 1.4250</strain>
    </source>
</reference>
<accession>A0A1I4P9C1</accession>
<dbReference type="RefSeq" id="WP_091484936.1">
    <property type="nucleotide sequence ID" value="NZ_FOTR01000010.1"/>
</dbReference>
<dbReference type="GO" id="GO:0005524">
    <property type="term" value="F:ATP binding"/>
    <property type="evidence" value="ECO:0007669"/>
    <property type="project" value="UniProtKB-KW"/>
</dbReference>
<sequence>MAIEIIEEGLHTTIQDQGRLGFQSYGFPVSGPMDDFAARMANILVDNNPDEAVIEMSFIGPTIIFHQNTIIAITGGNMSANLNEQPVVLAQPVQVKKNDILQFRTVKTGGFGYLAIKGGLDLPEILGSHSTIVRADVKGVLGRKLSVGDTIPLSHSYTTGYQLNWGITPDLFTYIEQPAKTIRYIEGAQYDWFEPNSFEQTEWIATTQSNRMGYRLEGNPIKQRKDQQLLTEATTFGSIQVPSNGQPIILMADGQPTGGYPKIGQVAEVDLNKVSQLRPGQPFRFKKITIDKAITLLARRERLIRTIQYFVHEKWGGIKLCQK</sequence>
<keyword evidence="1" id="KW-0547">Nucleotide-binding</keyword>
<dbReference type="OrthoDB" id="9782422at2"/>
<dbReference type="STRING" id="334253.SAMN04487943_110142"/>
<dbReference type="NCBIfam" id="TIGR00724">
    <property type="entry name" value="urea_amlyse_rel"/>
    <property type="match status" value="1"/>
</dbReference>
<name>A0A1I4P9C1_9BACI</name>
<evidence type="ECO:0000256" key="3">
    <source>
        <dbReference type="ARBA" id="ARBA00022840"/>
    </source>
</evidence>
<dbReference type="PANTHER" id="PTHR43309">
    <property type="entry name" value="5-OXOPROLINASE SUBUNIT C"/>
    <property type="match status" value="1"/>
</dbReference>
<evidence type="ECO:0000256" key="2">
    <source>
        <dbReference type="ARBA" id="ARBA00022801"/>
    </source>
</evidence>
<dbReference type="AlphaFoldDB" id="A0A1I4P9C1"/>
<dbReference type="SUPFAM" id="SSF50891">
    <property type="entry name" value="Cyclophilin-like"/>
    <property type="match status" value="1"/>
</dbReference>
<dbReference type="InterPro" id="IPR029000">
    <property type="entry name" value="Cyclophilin-like_dom_sf"/>
</dbReference>
<protein>
    <submittedName>
        <fullName evidence="5">Antagonist of KipI</fullName>
    </submittedName>
</protein>
<organism evidence="5 6">
    <name type="scientific">Gracilibacillus orientalis</name>
    <dbReference type="NCBI Taxonomy" id="334253"/>
    <lineage>
        <taxon>Bacteria</taxon>
        <taxon>Bacillati</taxon>
        <taxon>Bacillota</taxon>
        <taxon>Bacilli</taxon>
        <taxon>Bacillales</taxon>
        <taxon>Bacillaceae</taxon>
        <taxon>Gracilibacillus</taxon>
    </lineage>
</organism>
<feature type="domain" description="Carboxyltransferase" evidence="4">
    <location>
        <begin position="24"/>
        <end position="303"/>
    </location>
</feature>
<evidence type="ECO:0000259" key="4">
    <source>
        <dbReference type="SMART" id="SM00797"/>
    </source>
</evidence>
<dbReference type="GO" id="GO:0016787">
    <property type="term" value="F:hydrolase activity"/>
    <property type="evidence" value="ECO:0007669"/>
    <property type="project" value="UniProtKB-KW"/>
</dbReference>
<gene>
    <name evidence="5" type="ORF">SAMN04487943_110142</name>
</gene>
<proteinExistence type="predicted"/>
<keyword evidence="3" id="KW-0067">ATP-binding</keyword>
<dbReference type="EMBL" id="FOTR01000010">
    <property type="protein sequence ID" value="SFM24225.1"/>
    <property type="molecule type" value="Genomic_DNA"/>
</dbReference>
<keyword evidence="2" id="KW-0378">Hydrolase</keyword>
<dbReference type="Gene3D" id="2.40.100.10">
    <property type="entry name" value="Cyclophilin-like"/>
    <property type="match status" value="1"/>
</dbReference>
<evidence type="ECO:0000313" key="5">
    <source>
        <dbReference type="EMBL" id="SFM24225.1"/>
    </source>
</evidence>
<dbReference type="Proteomes" id="UP000198565">
    <property type="component" value="Unassembled WGS sequence"/>
</dbReference>
<dbReference type="InterPro" id="IPR003778">
    <property type="entry name" value="CT_A_B"/>
</dbReference>
<evidence type="ECO:0000256" key="1">
    <source>
        <dbReference type="ARBA" id="ARBA00022741"/>
    </source>
</evidence>
<keyword evidence="6" id="KW-1185">Reference proteome</keyword>
<dbReference type="PANTHER" id="PTHR43309:SF5">
    <property type="entry name" value="5-OXOPROLINASE SUBUNIT C"/>
    <property type="match status" value="1"/>
</dbReference>
<evidence type="ECO:0000313" key="6">
    <source>
        <dbReference type="Proteomes" id="UP000198565"/>
    </source>
</evidence>